<evidence type="ECO:0000256" key="5">
    <source>
        <dbReference type="ARBA" id="ARBA00023242"/>
    </source>
</evidence>
<dbReference type="PROSITE" id="PS51366">
    <property type="entry name" value="MI"/>
    <property type="match status" value="2"/>
</dbReference>
<dbReference type="Pfam" id="PF02847">
    <property type="entry name" value="MA3"/>
    <property type="match status" value="2"/>
</dbReference>
<keyword evidence="4" id="KW-0677">Repeat</keyword>
<comment type="similarity">
    <text evidence="2">Belongs to the PDCD4 family.</text>
</comment>
<evidence type="ECO:0000256" key="4">
    <source>
        <dbReference type="ARBA" id="ARBA00022737"/>
    </source>
</evidence>
<keyword evidence="3" id="KW-0963">Cytoplasm</keyword>
<keyword evidence="5" id="KW-0539">Nucleus</keyword>
<accession>A0A6B2LEL1</accession>
<sequence>MIFGIEHKAYERELISQLLSAAYTIFGASEMVDGFVVLLDRLPDLSLDVPEAAEVLGKFIARAVFDEILPPVFFQEAKVNNPKASMALSLAHDLYEKERKRLAHVWGPGDLSSVKRLVKEVLIIVKDYLENKEVKDASTCIAALHAPSFNSQVVRYSLTAAIEANNQQAREDIILLITHLHKTAVFSPYDVKHGFELTSRKIADISLDVPNAKATFSDLIERATKAKLLPEGFVCK</sequence>
<dbReference type="Gene3D" id="1.25.40.180">
    <property type="match status" value="2"/>
</dbReference>
<dbReference type="GO" id="GO:0005737">
    <property type="term" value="C:cytoplasm"/>
    <property type="evidence" value="ECO:0007669"/>
    <property type="project" value="UniProtKB-SubCell"/>
</dbReference>
<dbReference type="InterPro" id="IPR016024">
    <property type="entry name" value="ARM-type_fold"/>
</dbReference>
<dbReference type="GO" id="GO:0045892">
    <property type="term" value="P:negative regulation of DNA-templated transcription"/>
    <property type="evidence" value="ECO:0007669"/>
    <property type="project" value="InterPro"/>
</dbReference>
<name>A0A6B2LEL1_9EUKA</name>
<dbReference type="SMART" id="SM00544">
    <property type="entry name" value="MA3"/>
    <property type="match status" value="1"/>
</dbReference>
<dbReference type="PANTHER" id="PTHR12626">
    <property type="entry name" value="PROGRAMMED CELL DEATH 4"/>
    <property type="match status" value="1"/>
</dbReference>
<evidence type="ECO:0000256" key="1">
    <source>
        <dbReference type="ARBA" id="ARBA00004496"/>
    </source>
</evidence>
<comment type="subcellular location">
    <subcellularLocation>
        <location evidence="1">Cytoplasm</location>
    </subcellularLocation>
</comment>
<dbReference type="InterPro" id="IPR003891">
    <property type="entry name" value="Initiation_fac_eIF4g_MI"/>
</dbReference>
<protein>
    <recommendedName>
        <fullName evidence="6">MI domain-containing protein</fullName>
    </recommendedName>
</protein>
<evidence type="ECO:0000256" key="2">
    <source>
        <dbReference type="ARBA" id="ARBA00005497"/>
    </source>
</evidence>
<evidence type="ECO:0000256" key="3">
    <source>
        <dbReference type="ARBA" id="ARBA00022490"/>
    </source>
</evidence>
<reference evidence="7" key="1">
    <citation type="journal article" date="2020" name="J. Eukaryot. Microbiol.">
        <title>De novo Sequencing, Assembly and Annotation of the Transcriptome for the Free-Living Testate Amoeba Arcella intermedia.</title>
        <authorList>
            <person name="Ribeiro G.M."/>
            <person name="Porfirio-Sousa A.L."/>
            <person name="Maurer-Alcala X.X."/>
            <person name="Katz L.A."/>
            <person name="Lahr D.J.G."/>
        </authorList>
    </citation>
    <scope>NUCLEOTIDE SEQUENCE</scope>
</reference>
<evidence type="ECO:0000259" key="6">
    <source>
        <dbReference type="PROSITE" id="PS51366"/>
    </source>
</evidence>
<feature type="domain" description="MI" evidence="6">
    <location>
        <begin position="1"/>
        <end position="79"/>
    </location>
</feature>
<dbReference type="PANTHER" id="PTHR12626:SF0">
    <property type="entry name" value="PROGRAMMED CELL DEATH PROTEIN 4"/>
    <property type="match status" value="1"/>
</dbReference>
<dbReference type="EMBL" id="GIBP01006199">
    <property type="protein sequence ID" value="NDV35168.1"/>
    <property type="molecule type" value="Transcribed_RNA"/>
</dbReference>
<feature type="domain" description="MI" evidence="6">
    <location>
        <begin position="116"/>
        <end position="236"/>
    </location>
</feature>
<organism evidence="7">
    <name type="scientific">Arcella intermedia</name>
    <dbReference type="NCBI Taxonomy" id="1963864"/>
    <lineage>
        <taxon>Eukaryota</taxon>
        <taxon>Amoebozoa</taxon>
        <taxon>Tubulinea</taxon>
        <taxon>Elardia</taxon>
        <taxon>Arcellinida</taxon>
        <taxon>Sphaerothecina</taxon>
        <taxon>Arcellidae</taxon>
        <taxon>Arcella</taxon>
    </lineage>
</organism>
<proteinExistence type="inferred from homology"/>
<evidence type="ECO:0000313" key="7">
    <source>
        <dbReference type="EMBL" id="NDV35168.1"/>
    </source>
</evidence>
<dbReference type="SUPFAM" id="SSF48371">
    <property type="entry name" value="ARM repeat"/>
    <property type="match status" value="2"/>
</dbReference>
<dbReference type="InterPro" id="IPR039778">
    <property type="entry name" value="PDCD4"/>
</dbReference>
<dbReference type="AlphaFoldDB" id="A0A6B2LEL1"/>